<dbReference type="InterPro" id="IPR001478">
    <property type="entry name" value="PDZ"/>
</dbReference>
<dbReference type="Gene3D" id="2.30.42.10">
    <property type="match status" value="2"/>
</dbReference>
<comment type="caution">
    <text evidence="2">The sequence shown here is derived from an EMBL/GenBank/DDBJ whole genome shotgun (WGS) entry which is preliminary data.</text>
</comment>
<dbReference type="SUPFAM" id="SSF50156">
    <property type="entry name" value="PDZ domain-like"/>
    <property type="match status" value="2"/>
</dbReference>
<dbReference type="InterPro" id="IPR051342">
    <property type="entry name" value="PDZ_scaffold"/>
</dbReference>
<dbReference type="STRING" id="158441.A0A226D4E7"/>
<gene>
    <name evidence="2" type="ORF">Fcan01_25636</name>
</gene>
<name>A0A226D4E7_FOLCA</name>
<dbReference type="PANTHER" id="PTHR19964">
    <property type="entry name" value="MULTIPLE PDZ DOMAIN PROTEIN"/>
    <property type="match status" value="1"/>
</dbReference>
<reference evidence="2 3" key="1">
    <citation type="submission" date="2015-12" db="EMBL/GenBank/DDBJ databases">
        <title>The genome of Folsomia candida.</title>
        <authorList>
            <person name="Faddeeva A."/>
            <person name="Derks M.F."/>
            <person name="Anvar Y."/>
            <person name="Smit S."/>
            <person name="Van Straalen N."/>
            <person name="Roelofs D."/>
        </authorList>
    </citation>
    <scope>NUCLEOTIDE SEQUENCE [LARGE SCALE GENOMIC DNA]</scope>
    <source>
        <strain evidence="2 3">VU population</strain>
        <tissue evidence="2">Whole body</tissue>
    </source>
</reference>
<dbReference type="Pfam" id="PF00595">
    <property type="entry name" value="PDZ"/>
    <property type="match status" value="2"/>
</dbReference>
<dbReference type="InterPro" id="IPR036034">
    <property type="entry name" value="PDZ_sf"/>
</dbReference>
<keyword evidence="3" id="KW-1185">Reference proteome</keyword>
<dbReference type="SMART" id="SM00228">
    <property type="entry name" value="PDZ"/>
    <property type="match status" value="2"/>
</dbReference>
<proteinExistence type="predicted"/>
<dbReference type="AlphaFoldDB" id="A0A226D4E7"/>
<protein>
    <submittedName>
        <fullName evidence="2">Patj</fullName>
    </submittedName>
</protein>
<dbReference type="PANTHER" id="PTHR19964:SF92">
    <property type="entry name" value="PATJ HOMOLOG"/>
    <property type="match status" value="1"/>
</dbReference>
<organism evidence="2 3">
    <name type="scientific">Folsomia candida</name>
    <name type="common">Springtail</name>
    <dbReference type="NCBI Taxonomy" id="158441"/>
    <lineage>
        <taxon>Eukaryota</taxon>
        <taxon>Metazoa</taxon>
        <taxon>Ecdysozoa</taxon>
        <taxon>Arthropoda</taxon>
        <taxon>Hexapoda</taxon>
        <taxon>Collembola</taxon>
        <taxon>Entomobryomorpha</taxon>
        <taxon>Isotomoidea</taxon>
        <taxon>Isotomidae</taxon>
        <taxon>Proisotominae</taxon>
        <taxon>Folsomia</taxon>
    </lineage>
</organism>
<dbReference type="PROSITE" id="PS50106">
    <property type="entry name" value="PDZ"/>
    <property type="match status" value="2"/>
</dbReference>
<dbReference type="OrthoDB" id="6022242at2759"/>
<feature type="domain" description="PDZ" evidence="1">
    <location>
        <begin position="5"/>
        <end position="91"/>
    </location>
</feature>
<evidence type="ECO:0000313" key="2">
    <source>
        <dbReference type="EMBL" id="OXA39521.1"/>
    </source>
</evidence>
<dbReference type="CDD" id="cd00136">
    <property type="entry name" value="PDZ_canonical"/>
    <property type="match status" value="1"/>
</dbReference>
<dbReference type="Proteomes" id="UP000198287">
    <property type="component" value="Unassembled WGS sequence"/>
</dbReference>
<evidence type="ECO:0000259" key="1">
    <source>
        <dbReference type="PROSITE" id="PS50106"/>
    </source>
</evidence>
<evidence type="ECO:0000313" key="3">
    <source>
        <dbReference type="Proteomes" id="UP000198287"/>
    </source>
</evidence>
<sequence>MIVQIIELTKPPKETIFGIYTCFSKVHQGLMVSGIVPDSATSLDGRLQRGDHIIRVNALNIAALPGKRAYEVFLKEMQTKTKVRLVVARPFRVEKSETKIVPSNILEDDEALENYLVAGNKLTSLDKAFPEGNVQKNDASRNLGTSIFTTDNAILQTIELSKPVLDMKFGGATHWAEYHVGLRVCRIDPGSLIHHDGRMQIGDYIIRINGHNLAKMVGKAAQEVFDSVIKTSNKVTFVVARPIPNGGKIVPSNILLDEEEVKKYLK</sequence>
<accession>A0A226D4E7</accession>
<feature type="domain" description="PDZ" evidence="1">
    <location>
        <begin position="131"/>
        <end position="243"/>
    </location>
</feature>
<dbReference type="EMBL" id="LNIX01000038">
    <property type="protein sequence ID" value="OXA39521.1"/>
    <property type="molecule type" value="Genomic_DNA"/>
</dbReference>